<gene>
    <name evidence="1" type="ORF">K5V21_01280</name>
</gene>
<dbReference type="RefSeq" id="WP_204593331.1">
    <property type="nucleotide sequence ID" value="NZ_JAFBDA010000001.1"/>
</dbReference>
<comment type="caution">
    <text evidence="1">The sequence shown here is derived from an EMBL/GenBank/DDBJ whole genome shotgun (WGS) entry which is preliminary data.</text>
</comment>
<accession>A0ABS7KTU4</accession>
<proteinExistence type="predicted"/>
<evidence type="ECO:0000313" key="1">
    <source>
        <dbReference type="EMBL" id="MBY0754077.1"/>
    </source>
</evidence>
<dbReference type="EMBL" id="JAIKTU010000001">
    <property type="protein sequence ID" value="MBY0754077.1"/>
    <property type="molecule type" value="Genomic_DNA"/>
</dbReference>
<protein>
    <submittedName>
        <fullName evidence="1">Uncharacterized protein</fullName>
    </submittedName>
</protein>
<organism evidence="1 2">
    <name type="scientific">Clostridium sardiniense</name>
    <name type="common">Clostridium absonum</name>
    <dbReference type="NCBI Taxonomy" id="29369"/>
    <lineage>
        <taxon>Bacteria</taxon>
        <taxon>Bacillati</taxon>
        <taxon>Bacillota</taxon>
        <taxon>Clostridia</taxon>
        <taxon>Eubacteriales</taxon>
        <taxon>Clostridiaceae</taxon>
        <taxon>Clostridium</taxon>
    </lineage>
</organism>
<evidence type="ECO:0000313" key="2">
    <source>
        <dbReference type="Proteomes" id="UP001299068"/>
    </source>
</evidence>
<name>A0ABS7KTU4_CLOSR</name>
<keyword evidence="2" id="KW-1185">Reference proteome</keyword>
<reference evidence="1 2" key="1">
    <citation type="journal article" date="2021" name="Cell Host Microbe">
        <title>in vivo commensal control of Clostridioides difficile virulence.</title>
        <authorList>
            <person name="Girinathan B.P."/>
            <person name="Dibenedetto N."/>
            <person name="Worley J.N."/>
            <person name="Peltier J."/>
            <person name="Arrieta-Ortiz M.L."/>
            <person name="Rupa Christinal Immanuel S."/>
            <person name="Lavin R."/>
            <person name="Delaney M.L."/>
            <person name="Cummins C."/>
            <person name="Hoffmann M."/>
            <person name="Luo Y."/>
            <person name="Gonzalez-Escalona N."/>
            <person name="Allard M."/>
            <person name="Onderdonk A.B."/>
            <person name="Gerber G.K."/>
            <person name="Sonenshein A.L."/>
            <person name="Baliga N."/>
            <person name="Dupuy B."/>
            <person name="Bry L."/>
        </authorList>
    </citation>
    <scope>NUCLEOTIDE SEQUENCE [LARGE SCALE GENOMIC DNA]</scope>
    <source>
        <strain evidence="1 2">DSM 599</strain>
    </source>
</reference>
<sequence>MLKNRYVIYPKNNLTNKEQVIECCKDYFTNLGFSIELVNKEETFYLYIKIDGSIFKMKLVLQGAGLVQYKVPISSNNIPINGEQELILSKL</sequence>
<dbReference type="Proteomes" id="UP001299068">
    <property type="component" value="Unassembled WGS sequence"/>
</dbReference>